<organism evidence="2">
    <name type="scientific">Chrysotila carterae</name>
    <name type="common">Marine alga</name>
    <name type="synonym">Syracosphaera carterae</name>
    <dbReference type="NCBI Taxonomy" id="13221"/>
    <lineage>
        <taxon>Eukaryota</taxon>
        <taxon>Haptista</taxon>
        <taxon>Haptophyta</taxon>
        <taxon>Prymnesiophyceae</taxon>
        <taxon>Isochrysidales</taxon>
        <taxon>Isochrysidaceae</taxon>
        <taxon>Chrysotila</taxon>
    </lineage>
</organism>
<keyword evidence="1" id="KW-0812">Transmembrane</keyword>
<gene>
    <name evidence="2" type="ORF">PCAR00345_LOCUS39468</name>
</gene>
<keyword evidence="1" id="KW-0472">Membrane</keyword>
<dbReference type="AlphaFoldDB" id="A0A7S4FCL0"/>
<name>A0A7S4FCL0_CHRCT</name>
<accession>A0A7S4FCL0</accession>
<evidence type="ECO:0000256" key="1">
    <source>
        <dbReference type="SAM" id="Phobius"/>
    </source>
</evidence>
<dbReference type="EMBL" id="HBIZ01063995">
    <property type="protein sequence ID" value="CAE0786760.1"/>
    <property type="molecule type" value="Transcribed_RNA"/>
</dbReference>
<reference evidence="2" key="1">
    <citation type="submission" date="2021-01" db="EMBL/GenBank/DDBJ databases">
        <authorList>
            <person name="Corre E."/>
            <person name="Pelletier E."/>
            <person name="Niang G."/>
            <person name="Scheremetjew M."/>
            <person name="Finn R."/>
            <person name="Kale V."/>
            <person name="Holt S."/>
            <person name="Cochrane G."/>
            <person name="Meng A."/>
            <person name="Brown T."/>
            <person name="Cohen L."/>
        </authorList>
    </citation>
    <scope>NUCLEOTIDE SEQUENCE</scope>
    <source>
        <strain evidence="2">CCMP645</strain>
    </source>
</reference>
<keyword evidence="1" id="KW-1133">Transmembrane helix</keyword>
<sequence>MMAGALLIRRNLQANRVVCAFASQSSITLCSSFAASTRCLSSATSDVVDATSKAAPPTTSKRADGLDVKVWGNNLELPKVTEQQARESYLDATSVTRAITPPTSLTRQAREDIGKERFNYVAEHMNPASQYVVMGKKGAVAPGAVSQSAILIASLLVLMSAITAGIYIKKEYKVNSMLELGDKLRERGAARRLAIENSGATSLARSFSQNADSTVKAHVDLVRRPTQQAGESLTATFNGGIGARKRVE</sequence>
<proteinExistence type="predicted"/>
<feature type="transmembrane region" description="Helical" evidence="1">
    <location>
        <begin position="149"/>
        <end position="168"/>
    </location>
</feature>
<protein>
    <submittedName>
        <fullName evidence="2">Uncharacterized protein</fullName>
    </submittedName>
</protein>
<evidence type="ECO:0000313" key="2">
    <source>
        <dbReference type="EMBL" id="CAE0786760.1"/>
    </source>
</evidence>